<name>A0A914GQ46_GLORO</name>
<feature type="repeat" description="TPR" evidence="4">
    <location>
        <begin position="335"/>
        <end position="368"/>
    </location>
</feature>
<evidence type="ECO:0000259" key="5">
    <source>
        <dbReference type="Pfam" id="PF13902"/>
    </source>
</evidence>
<comment type="similarity">
    <text evidence="3">Belongs to the BBS4 family.</text>
</comment>
<evidence type="ECO:0000313" key="6">
    <source>
        <dbReference type="Proteomes" id="UP000887572"/>
    </source>
</evidence>
<feature type="repeat" description="TPR" evidence="4">
    <location>
        <begin position="88"/>
        <end position="121"/>
    </location>
</feature>
<dbReference type="Gene3D" id="1.25.40.10">
    <property type="entry name" value="Tetratricopeptide repeat domain"/>
    <property type="match status" value="1"/>
</dbReference>
<dbReference type="InterPro" id="IPR025952">
    <property type="entry name" value="R3H-assoc_dom"/>
</dbReference>
<dbReference type="GO" id="GO:0003676">
    <property type="term" value="F:nucleic acid binding"/>
    <property type="evidence" value="ECO:0007669"/>
    <property type="project" value="InterPro"/>
</dbReference>
<feature type="repeat" description="TPR" evidence="4">
    <location>
        <begin position="199"/>
        <end position="232"/>
    </location>
</feature>
<dbReference type="SMART" id="SM00028">
    <property type="entry name" value="TPR"/>
    <property type="match status" value="7"/>
</dbReference>
<evidence type="ECO:0000313" key="7">
    <source>
        <dbReference type="WBParaSite" id="Gr19_v10_g10394.t1"/>
    </source>
</evidence>
<reference evidence="7" key="1">
    <citation type="submission" date="2022-11" db="UniProtKB">
        <authorList>
            <consortium name="WormBaseParasite"/>
        </authorList>
    </citation>
    <scope>IDENTIFICATION</scope>
</reference>
<dbReference type="PANTHER" id="PTHR44186">
    <property type="match status" value="1"/>
</dbReference>
<keyword evidence="6" id="KW-1185">Reference proteome</keyword>
<dbReference type="SUPFAM" id="SSF48452">
    <property type="entry name" value="TPR-like"/>
    <property type="match status" value="2"/>
</dbReference>
<keyword evidence="1" id="KW-0677">Repeat</keyword>
<sequence>MDESKTILWQQFARFRPPDRFNLLLYRFFVRSQFALCKQKIQDLLSESPEVLCEFALLLRGLIAREEGELGESVNWIGRALRHNPTSPKILLELGKSHYLLAEHRKAAELFTKALEQQEKKRNDNTIWKLYYWQSLSVYHVFQPPECAKKAQDALLSCPQINSSADMLMFLARLLGEQNEMGAAVEAYKRSIEMEPENVELIHNLGMLYLKVEEPSNAFATFGKALSYDPNFVPSMLAIASIMQSNGDWDVSLTKYRAATSEFDHSCALWNNIGMCFFGKGKLLAALVCLNKANYLCPLDWKILINLALIYCALQQFASAYHFASAAFAITPQNPMVLCTMAVILTGLGDLRNAKAAYKRALKLEPSLWVVRFNLAIFESRRANYAEAIRRLTELEGDGSLAIGSSQGRAYPEELLQLVVRIRKHFEKLEKQQPKKDGGEKKLLTQSQTNQFDKVKKVHSIMGILRNRSLHRAPIRIEECAEDGHANDYANYLFDSDFTDSDHEDAVGVDELAQVQIKHCSHRRKKVKSIKLCEIVDGLPVKRNMGAQKWRRVENAKLLTNFADSQDICFDGSDLIPETFSAFTRLLRDEAKMKVWNEFLEKDETGQKKMILQFEYEILMERDTPKAVRSVNFGQKPKDCLRKSPPEFSAENCFKRLDKKFRDCLLKRRNVQFDYLYKMEFILREFFGESPADTFVEEIVSRIKRFHLHAVAQFLKLSSRTTDGENCTKTVHVKNEAANKFSPPDMYLATMLKKKRSMKAKDAEWEDDDLAI</sequence>
<dbReference type="InterPro" id="IPR011990">
    <property type="entry name" value="TPR-like_helical_dom_sf"/>
</dbReference>
<evidence type="ECO:0000256" key="3">
    <source>
        <dbReference type="ARBA" id="ARBA00023778"/>
    </source>
</evidence>
<dbReference type="InterPro" id="IPR036867">
    <property type="entry name" value="R3H_dom_sf"/>
</dbReference>
<dbReference type="GO" id="GO:0061512">
    <property type="term" value="P:protein localization to cilium"/>
    <property type="evidence" value="ECO:0007669"/>
    <property type="project" value="TreeGrafter"/>
</dbReference>
<dbReference type="SUPFAM" id="SSF82708">
    <property type="entry name" value="R3H domain"/>
    <property type="match status" value="1"/>
</dbReference>
<dbReference type="PANTHER" id="PTHR44186:SF1">
    <property type="entry name" value="BARDET-BIEDL SYNDROME 4 PROTEIN"/>
    <property type="match status" value="1"/>
</dbReference>
<accession>A0A914GQ46</accession>
<dbReference type="Pfam" id="PF13902">
    <property type="entry name" value="R3H-assoc"/>
    <property type="match status" value="1"/>
</dbReference>
<evidence type="ECO:0000256" key="2">
    <source>
        <dbReference type="ARBA" id="ARBA00022803"/>
    </source>
</evidence>
<dbReference type="Pfam" id="PF13181">
    <property type="entry name" value="TPR_8"/>
    <property type="match status" value="3"/>
</dbReference>
<evidence type="ECO:0000256" key="1">
    <source>
        <dbReference type="ARBA" id="ARBA00022737"/>
    </source>
</evidence>
<dbReference type="GO" id="GO:0036064">
    <property type="term" value="C:ciliary basal body"/>
    <property type="evidence" value="ECO:0007669"/>
    <property type="project" value="TreeGrafter"/>
</dbReference>
<dbReference type="PROSITE" id="PS50005">
    <property type="entry name" value="TPR"/>
    <property type="match status" value="4"/>
</dbReference>
<dbReference type="Proteomes" id="UP000887572">
    <property type="component" value="Unplaced"/>
</dbReference>
<organism evidence="6 7">
    <name type="scientific">Globodera rostochiensis</name>
    <name type="common">Golden nematode worm</name>
    <name type="synonym">Heterodera rostochiensis</name>
    <dbReference type="NCBI Taxonomy" id="31243"/>
    <lineage>
        <taxon>Eukaryota</taxon>
        <taxon>Metazoa</taxon>
        <taxon>Ecdysozoa</taxon>
        <taxon>Nematoda</taxon>
        <taxon>Chromadorea</taxon>
        <taxon>Rhabditida</taxon>
        <taxon>Tylenchina</taxon>
        <taxon>Tylenchomorpha</taxon>
        <taxon>Tylenchoidea</taxon>
        <taxon>Heteroderidae</taxon>
        <taxon>Heteroderinae</taxon>
        <taxon>Globodera</taxon>
    </lineage>
</organism>
<protein>
    <submittedName>
        <fullName evidence="7">R3H-associated N-terminal domain-containing protein</fullName>
    </submittedName>
</protein>
<proteinExistence type="inferred from homology"/>
<feature type="domain" description="R3H-associated N-terminal" evidence="5">
    <location>
        <begin position="541"/>
        <end position="665"/>
    </location>
</feature>
<dbReference type="WBParaSite" id="Gr19_v10_g10394.t1">
    <property type="protein sequence ID" value="Gr19_v10_g10394.t1"/>
    <property type="gene ID" value="Gr19_v10_g10394"/>
</dbReference>
<feature type="repeat" description="TPR" evidence="4">
    <location>
        <begin position="165"/>
        <end position="198"/>
    </location>
</feature>
<keyword evidence="2 4" id="KW-0802">TPR repeat</keyword>
<dbReference type="GO" id="GO:0060271">
    <property type="term" value="P:cilium assembly"/>
    <property type="evidence" value="ECO:0007669"/>
    <property type="project" value="TreeGrafter"/>
</dbReference>
<dbReference type="InterPro" id="IPR019734">
    <property type="entry name" value="TPR_rpt"/>
</dbReference>
<evidence type="ECO:0000256" key="4">
    <source>
        <dbReference type="PROSITE-ProRule" id="PRU00339"/>
    </source>
</evidence>
<dbReference type="AlphaFoldDB" id="A0A914GQ46"/>